<keyword evidence="3" id="KW-1185">Reference proteome</keyword>
<feature type="signal peptide" evidence="1">
    <location>
        <begin position="1"/>
        <end position="18"/>
    </location>
</feature>
<comment type="caution">
    <text evidence="2">The sequence shown here is derived from an EMBL/GenBank/DDBJ whole genome shotgun (WGS) entry which is preliminary data.</text>
</comment>
<dbReference type="EMBL" id="JAGMUU010000024">
    <property type="protein sequence ID" value="KAH7124989.1"/>
    <property type="molecule type" value="Genomic_DNA"/>
</dbReference>
<evidence type="ECO:0000256" key="1">
    <source>
        <dbReference type="SAM" id="SignalP"/>
    </source>
</evidence>
<accession>A0A9P9DS88</accession>
<evidence type="ECO:0000313" key="2">
    <source>
        <dbReference type="EMBL" id="KAH7124989.1"/>
    </source>
</evidence>
<organism evidence="2 3">
    <name type="scientific">Dactylonectria estremocensis</name>
    <dbReference type="NCBI Taxonomy" id="1079267"/>
    <lineage>
        <taxon>Eukaryota</taxon>
        <taxon>Fungi</taxon>
        <taxon>Dikarya</taxon>
        <taxon>Ascomycota</taxon>
        <taxon>Pezizomycotina</taxon>
        <taxon>Sordariomycetes</taxon>
        <taxon>Hypocreomycetidae</taxon>
        <taxon>Hypocreales</taxon>
        <taxon>Nectriaceae</taxon>
        <taxon>Dactylonectria</taxon>
    </lineage>
</organism>
<keyword evidence="1" id="KW-0732">Signal</keyword>
<dbReference type="AlphaFoldDB" id="A0A9P9DS88"/>
<name>A0A9P9DS88_9HYPO</name>
<gene>
    <name evidence="2" type="ORF">B0J13DRAFT_455123</name>
</gene>
<evidence type="ECO:0000313" key="3">
    <source>
        <dbReference type="Proteomes" id="UP000717696"/>
    </source>
</evidence>
<sequence length="423" mass="46122">MKPYFTLLAFGLVAGVSAGPQKRNSTVVPEDVQCDATYINDAEHPDLRWEAAGAEWAFKVATSKWMLDQMSPTPSTLTFTEFIGNLFNSKDLLICANMGDGPCQDTMTCDDVNQPAGNTYAFAQESANAAIGLGFTWAKTHLPTYANASEIQNNLSNAMGNLFEVWIESELEFLRTLFSGSSESVLTLEGLVNKGLALEITRSLDLGDFVNVAQKIMYAKLLPLAWKTSSVVIDDLPNGPMHPMILMVPDDCVTSGEGVWYIDEDKADQMAVCHDGHTFFLGFPTWRGVPKSDHISRLVVWALPGGEHNILNGENWGGLTLDDIVISSYEGYRLNGYKNGYTIPENSQIIDGTGSQGSLIMENGVRTPGFMSLPICTPGKLERVSSKWNANVINHHAITDLLEQIPCGDGALTEVEMAAFGFS</sequence>
<protein>
    <submittedName>
        <fullName evidence="2">Uncharacterized protein</fullName>
    </submittedName>
</protein>
<feature type="chain" id="PRO_5040297946" evidence="1">
    <location>
        <begin position="19"/>
        <end position="423"/>
    </location>
</feature>
<dbReference type="Proteomes" id="UP000717696">
    <property type="component" value="Unassembled WGS sequence"/>
</dbReference>
<dbReference type="OrthoDB" id="3257981at2759"/>
<proteinExistence type="predicted"/>
<reference evidence="2" key="1">
    <citation type="journal article" date="2021" name="Nat. Commun.">
        <title>Genetic determinants of endophytism in the Arabidopsis root mycobiome.</title>
        <authorList>
            <person name="Mesny F."/>
            <person name="Miyauchi S."/>
            <person name="Thiergart T."/>
            <person name="Pickel B."/>
            <person name="Atanasova L."/>
            <person name="Karlsson M."/>
            <person name="Huettel B."/>
            <person name="Barry K.W."/>
            <person name="Haridas S."/>
            <person name="Chen C."/>
            <person name="Bauer D."/>
            <person name="Andreopoulos W."/>
            <person name="Pangilinan J."/>
            <person name="LaButti K."/>
            <person name="Riley R."/>
            <person name="Lipzen A."/>
            <person name="Clum A."/>
            <person name="Drula E."/>
            <person name="Henrissat B."/>
            <person name="Kohler A."/>
            <person name="Grigoriev I.V."/>
            <person name="Martin F.M."/>
            <person name="Hacquard S."/>
        </authorList>
    </citation>
    <scope>NUCLEOTIDE SEQUENCE</scope>
    <source>
        <strain evidence="2">MPI-CAGE-AT-0021</strain>
    </source>
</reference>